<dbReference type="AlphaFoldDB" id="A0A7W6NCY5"/>
<dbReference type="PANTHER" id="PTHR30006">
    <property type="entry name" value="THIAMINE-BINDING PERIPLASMIC PROTEIN-RELATED"/>
    <property type="match status" value="1"/>
</dbReference>
<dbReference type="RefSeq" id="WP_183312392.1">
    <property type="nucleotide sequence ID" value="NZ_JACIEW010000009.1"/>
</dbReference>
<proteinExistence type="predicted"/>
<reference evidence="3 4" key="1">
    <citation type="submission" date="2020-08" db="EMBL/GenBank/DDBJ databases">
        <title>Genomic Encyclopedia of Type Strains, Phase IV (KMG-IV): sequencing the most valuable type-strain genomes for metagenomic binning, comparative biology and taxonomic classification.</title>
        <authorList>
            <person name="Goeker M."/>
        </authorList>
    </citation>
    <scope>NUCLEOTIDE SEQUENCE [LARGE SCALE GENOMIC DNA]</scope>
    <source>
        <strain evidence="3 4">DSM 23447</strain>
    </source>
</reference>
<evidence type="ECO:0000313" key="4">
    <source>
        <dbReference type="Proteomes" id="UP000547011"/>
    </source>
</evidence>
<name>A0A7W6NCY5_9HYPH</name>
<keyword evidence="4" id="KW-1185">Reference proteome</keyword>
<organism evidence="3 4">
    <name type="scientific">Devosia subaequoris</name>
    <dbReference type="NCBI Taxonomy" id="395930"/>
    <lineage>
        <taxon>Bacteria</taxon>
        <taxon>Pseudomonadati</taxon>
        <taxon>Pseudomonadota</taxon>
        <taxon>Alphaproteobacteria</taxon>
        <taxon>Hyphomicrobiales</taxon>
        <taxon>Devosiaceae</taxon>
        <taxon>Devosia</taxon>
    </lineage>
</organism>
<sequence>MNLKSLALIAAVGTLMSQTAIAQEGGLVVYNPAGDAGELIIDGFREKFPGISISAINAGVGELFTRMAAEKENPQGDVVLCASSEAFLANPDLFAPHESPELPNFESDVVAADHSFYGCSMPLQAFIVNTNLMSEDQYPRTWADLAAPELEGKLVLANPSLSGSAYAQLAQILQLYGWDVAEKVMNNARFTTSSQNVFQDVGRGETEVGVTGEVNIKTMMDEGYPVTAIYPEDGTGLRFDASAIIAGGPNPENAKLFLDYANSKEAHELIVSTNRRSVRKDVAPPEGLMPTSEVPTFPYDADLAASNRDENLAKFDELFAQ</sequence>
<protein>
    <submittedName>
        <fullName evidence="3">Iron(III) transport system substrate-binding protein</fullName>
    </submittedName>
</protein>
<dbReference type="Gene3D" id="3.40.190.10">
    <property type="entry name" value="Periplasmic binding protein-like II"/>
    <property type="match status" value="2"/>
</dbReference>
<dbReference type="PIRSF" id="PIRSF002825">
    <property type="entry name" value="CfbpA"/>
    <property type="match status" value="1"/>
</dbReference>
<feature type="chain" id="PRO_5031279547" evidence="2">
    <location>
        <begin position="23"/>
        <end position="321"/>
    </location>
</feature>
<dbReference type="InterPro" id="IPR026045">
    <property type="entry name" value="Ferric-bd"/>
</dbReference>
<evidence type="ECO:0000313" key="3">
    <source>
        <dbReference type="EMBL" id="MBB4053622.1"/>
    </source>
</evidence>
<accession>A0A7W6NCY5</accession>
<evidence type="ECO:0000256" key="2">
    <source>
        <dbReference type="SAM" id="SignalP"/>
    </source>
</evidence>
<keyword evidence="1 2" id="KW-0732">Signal</keyword>
<dbReference type="Proteomes" id="UP000547011">
    <property type="component" value="Unassembled WGS sequence"/>
</dbReference>
<comment type="caution">
    <text evidence="3">The sequence shown here is derived from an EMBL/GenBank/DDBJ whole genome shotgun (WGS) entry which is preliminary data.</text>
</comment>
<dbReference type="EMBL" id="JACIEW010000009">
    <property type="protein sequence ID" value="MBB4053622.1"/>
    <property type="molecule type" value="Genomic_DNA"/>
</dbReference>
<dbReference type="Pfam" id="PF13343">
    <property type="entry name" value="SBP_bac_6"/>
    <property type="match status" value="1"/>
</dbReference>
<feature type="signal peptide" evidence="2">
    <location>
        <begin position="1"/>
        <end position="22"/>
    </location>
</feature>
<dbReference type="SUPFAM" id="SSF53850">
    <property type="entry name" value="Periplasmic binding protein-like II"/>
    <property type="match status" value="1"/>
</dbReference>
<evidence type="ECO:0000256" key="1">
    <source>
        <dbReference type="ARBA" id="ARBA00022729"/>
    </source>
</evidence>
<gene>
    <name evidence="3" type="ORF">GGR20_003284</name>
</gene>